<evidence type="ECO:0000313" key="2">
    <source>
        <dbReference type="EMBL" id="KAK3293069.1"/>
    </source>
</evidence>
<comment type="caution">
    <text evidence="2">The sequence shown here is derived from an EMBL/GenBank/DDBJ whole genome shotgun (WGS) entry which is preliminary data.</text>
</comment>
<evidence type="ECO:0000313" key="3">
    <source>
        <dbReference type="Proteomes" id="UP001278766"/>
    </source>
</evidence>
<keyword evidence="3" id="KW-1185">Reference proteome</keyword>
<dbReference type="RefSeq" id="XP_062656583.1">
    <property type="nucleotide sequence ID" value="XM_062801802.1"/>
</dbReference>
<organism evidence="2 3">
    <name type="scientific">Chaetomium fimeti</name>
    <dbReference type="NCBI Taxonomy" id="1854472"/>
    <lineage>
        <taxon>Eukaryota</taxon>
        <taxon>Fungi</taxon>
        <taxon>Dikarya</taxon>
        <taxon>Ascomycota</taxon>
        <taxon>Pezizomycotina</taxon>
        <taxon>Sordariomycetes</taxon>
        <taxon>Sordariomycetidae</taxon>
        <taxon>Sordariales</taxon>
        <taxon>Chaetomiaceae</taxon>
        <taxon>Chaetomium</taxon>
    </lineage>
</organism>
<feature type="signal peptide" evidence="1">
    <location>
        <begin position="1"/>
        <end position="19"/>
    </location>
</feature>
<protein>
    <submittedName>
        <fullName evidence="2">Uncharacterized protein</fullName>
    </submittedName>
</protein>
<accession>A0AAE0HB29</accession>
<dbReference type="GeneID" id="87838750"/>
<keyword evidence="1" id="KW-0732">Signal</keyword>
<gene>
    <name evidence="2" type="ORF">B0H64DRAFT_363398</name>
</gene>
<dbReference type="EMBL" id="JAUEPN010000006">
    <property type="protein sequence ID" value="KAK3293069.1"/>
    <property type="molecule type" value="Genomic_DNA"/>
</dbReference>
<dbReference type="Proteomes" id="UP001278766">
    <property type="component" value="Unassembled WGS sequence"/>
</dbReference>
<evidence type="ECO:0000256" key="1">
    <source>
        <dbReference type="SAM" id="SignalP"/>
    </source>
</evidence>
<dbReference type="AlphaFoldDB" id="A0AAE0HB29"/>
<feature type="chain" id="PRO_5042253229" evidence="1">
    <location>
        <begin position="20"/>
        <end position="117"/>
    </location>
</feature>
<sequence length="117" mass="12138">MRATATLLFVAGLASTALGAATKMYDDENCSNEVDKKVFNGFSTGDAPLTDNIKAIKVDAISDVWFAYQDSDGDDCKGDLLTKLEDDKCIKVAELGIGCTRLCAGGLGGGDCASTTA</sequence>
<name>A0AAE0HB29_9PEZI</name>
<reference evidence="2" key="2">
    <citation type="submission" date="2023-06" db="EMBL/GenBank/DDBJ databases">
        <authorList>
            <consortium name="Lawrence Berkeley National Laboratory"/>
            <person name="Haridas S."/>
            <person name="Hensen N."/>
            <person name="Bonometti L."/>
            <person name="Westerberg I."/>
            <person name="Brannstrom I.O."/>
            <person name="Guillou S."/>
            <person name="Cros-Aarteil S."/>
            <person name="Calhoun S."/>
            <person name="Kuo A."/>
            <person name="Mondo S."/>
            <person name="Pangilinan J."/>
            <person name="Riley R."/>
            <person name="Labutti K."/>
            <person name="Andreopoulos B."/>
            <person name="Lipzen A."/>
            <person name="Chen C."/>
            <person name="Yanf M."/>
            <person name="Daum C."/>
            <person name="Ng V."/>
            <person name="Clum A."/>
            <person name="Steindorff A."/>
            <person name="Ohm R."/>
            <person name="Martin F."/>
            <person name="Silar P."/>
            <person name="Natvig D."/>
            <person name="Lalanne C."/>
            <person name="Gautier V."/>
            <person name="Ament-Velasquez S.L."/>
            <person name="Kruys A."/>
            <person name="Hutchinson M.I."/>
            <person name="Powell A.J."/>
            <person name="Barry K."/>
            <person name="Miller A.N."/>
            <person name="Grigoriev I.V."/>
            <person name="Debuchy R."/>
            <person name="Gladieux P."/>
            <person name="Thoren M.H."/>
            <person name="Johannesson H."/>
        </authorList>
    </citation>
    <scope>NUCLEOTIDE SEQUENCE</scope>
    <source>
        <strain evidence="2">CBS 168.71</strain>
    </source>
</reference>
<proteinExistence type="predicted"/>
<reference evidence="2" key="1">
    <citation type="journal article" date="2023" name="Mol. Phylogenet. Evol.">
        <title>Genome-scale phylogeny and comparative genomics of the fungal order Sordariales.</title>
        <authorList>
            <person name="Hensen N."/>
            <person name="Bonometti L."/>
            <person name="Westerberg I."/>
            <person name="Brannstrom I.O."/>
            <person name="Guillou S."/>
            <person name="Cros-Aarteil S."/>
            <person name="Calhoun S."/>
            <person name="Haridas S."/>
            <person name="Kuo A."/>
            <person name="Mondo S."/>
            <person name="Pangilinan J."/>
            <person name="Riley R."/>
            <person name="LaButti K."/>
            <person name="Andreopoulos B."/>
            <person name="Lipzen A."/>
            <person name="Chen C."/>
            <person name="Yan M."/>
            <person name="Daum C."/>
            <person name="Ng V."/>
            <person name="Clum A."/>
            <person name="Steindorff A."/>
            <person name="Ohm R.A."/>
            <person name="Martin F."/>
            <person name="Silar P."/>
            <person name="Natvig D.O."/>
            <person name="Lalanne C."/>
            <person name="Gautier V."/>
            <person name="Ament-Velasquez S.L."/>
            <person name="Kruys A."/>
            <person name="Hutchinson M.I."/>
            <person name="Powell A.J."/>
            <person name="Barry K."/>
            <person name="Miller A.N."/>
            <person name="Grigoriev I.V."/>
            <person name="Debuchy R."/>
            <person name="Gladieux P."/>
            <person name="Hiltunen Thoren M."/>
            <person name="Johannesson H."/>
        </authorList>
    </citation>
    <scope>NUCLEOTIDE SEQUENCE</scope>
    <source>
        <strain evidence="2">CBS 168.71</strain>
    </source>
</reference>